<dbReference type="STRING" id="479433.Caci_5756"/>
<dbReference type="AlphaFoldDB" id="C7QDJ0"/>
<evidence type="ECO:0000313" key="7">
    <source>
        <dbReference type="EMBL" id="ACU74614.1"/>
    </source>
</evidence>
<keyword evidence="2" id="KW-1003">Cell membrane</keyword>
<dbReference type="GO" id="GO:0005886">
    <property type="term" value="C:plasma membrane"/>
    <property type="evidence" value="ECO:0007669"/>
    <property type="project" value="UniProtKB-SubCell"/>
</dbReference>
<dbReference type="KEGG" id="cai:Caci_5756"/>
<keyword evidence="3 6" id="KW-0812">Transmembrane</keyword>
<dbReference type="EMBL" id="CP001700">
    <property type="protein sequence ID" value="ACU74614.1"/>
    <property type="molecule type" value="Genomic_DNA"/>
</dbReference>
<sequence>MQTTDTDHEGTPVSIHAEHRTAAASAEGLLNRPPTPGQRVHAVLHRQPALSPAIVLLLAGVTFALLNDRFYRLENLSLVAQQVAVVGSLAAGQTLIILTAGIDLSVGAVMVLSSLVMAKLVSDQGVPGVVALLVGACVAVAAQAVNGLLVTKIKLPPFIVTLGTLSIFTAATLIYAKGQTIALHPDAFLLWSAKPVSIGSLHLTTGVLMMAVLYAVISFALRYTSWGRHLYATGGDPEAARLAGISVNRVLLSAYMVAGIAIAVAAWILVGRVGGGDPNSGLNANLESITAVVIGGTSLFGGRGVVLGSLIGAFIVQVFDNGLALAGFDPNYQVLAVGVLVIAAVSVDQWIRSVKA</sequence>
<keyword evidence="7" id="KW-0378">Hydrolase</keyword>
<comment type="subcellular location">
    <subcellularLocation>
        <location evidence="1">Cell membrane</location>
        <topology evidence="1">Multi-pass membrane protein</topology>
    </subcellularLocation>
</comment>
<reference evidence="7 8" key="1">
    <citation type="journal article" date="2009" name="Stand. Genomic Sci.">
        <title>Complete genome sequence of Catenulispora acidiphila type strain (ID 139908).</title>
        <authorList>
            <person name="Copeland A."/>
            <person name="Lapidus A."/>
            <person name="Glavina Del Rio T."/>
            <person name="Nolan M."/>
            <person name="Lucas S."/>
            <person name="Chen F."/>
            <person name="Tice H."/>
            <person name="Cheng J.F."/>
            <person name="Bruce D."/>
            <person name="Goodwin L."/>
            <person name="Pitluck S."/>
            <person name="Mikhailova N."/>
            <person name="Pati A."/>
            <person name="Ivanova N."/>
            <person name="Mavromatis K."/>
            <person name="Chen A."/>
            <person name="Palaniappan K."/>
            <person name="Chain P."/>
            <person name="Land M."/>
            <person name="Hauser L."/>
            <person name="Chang Y.J."/>
            <person name="Jeffries C.D."/>
            <person name="Chertkov O."/>
            <person name="Brettin T."/>
            <person name="Detter J.C."/>
            <person name="Han C."/>
            <person name="Ali Z."/>
            <person name="Tindall B.J."/>
            <person name="Goker M."/>
            <person name="Bristow J."/>
            <person name="Eisen J.A."/>
            <person name="Markowitz V."/>
            <person name="Hugenholtz P."/>
            <person name="Kyrpides N.C."/>
            <person name="Klenk H.P."/>
        </authorList>
    </citation>
    <scope>NUCLEOTIDE SEQUENCE [LARGE SCALE GENOMIC DNA]</scope>
    <source>
        <strain evidence="8">DSM 44928 / JCM 14897 / NBRC 102108 / NRRL B-24433 / ID139908</strain>
    </source>
</reference>
<organism evidence="7 8">
    <name type="scientific">Catenulispora acidiphila (strain DSM 44928 / JCM 14897 / NBRC 102108 / NRRL B-24433 / ID139908)</name>
    <dbReference type="NCBI Taxonomy" id="479433"/>
    <lineage>
        <taxon>Bacteria</taxon>
        <taxon>Bacillati</taxon>
        <taxon>Actinomycetota</taxon>
        <taxon>Actinomycetes</taxon>
        <taxon>Catenulisporales</taxon>
        <taxon>Catenulisporaceae</taxon>
        <taxon>Catenulispora</taxon>
    </lineage>
</organism>
<evidence type="ECO:0000313" key="8">
    <source>
        <dbReference type="Proteomes" id="UP000000851"/>
    </source>
</evidence>
<dbReference type="InterPro" id="IPR001851">
    <property type="entry name" value="ABC_transp_permease"/>
</dbReference>
<feature type="transmembrane region" description="Helical" evidence="6">
    <location>
        <begin position="155"/>
        <end position="176"/>
    </location>
</feature>
<dbReference type="Proteomes" id="UP000000851">
    <property type="component" value="Chromosome"/>
</dbReference>
<dbReference type="GO" id="GO:0022857">
    <property type="term" value="F:transmembrane transporter activity"/>
    <property type="evidence" value="ECO:0007669"/>
    <property type="project" value="InterPro"/>
</dbReference>
<feature type="transmembrane region" description="Helical" evidence="6">
    <location>
        <begin position="49"/>
        <end position="66"/>
    </location>
</feature>
<dbReference type="eggNOG" id="COG1172">
    <property type="taxonomic scope" value="Bacteria"/>
</dbReference>
<dbReference type="InParanoid" id="C7QDJ0"/>
<gene>
    <name evidence="7" type="ordered locus">Caci_5756</name>
</gene>
<feature type="transmembrane region" description="Helical" evidence="6">
    <location>
        <begin position="291"/>
        <end position="319"/>
    </location>
</feature>
<dbReference type="RefSeq" id="WP_015794343.1">
    <property type="nucleotide sequence ID" value="NC_013131.1"/>
</dbReference>
<keyword evidence="8" id="KW-1185">Reference proteome</keyword>
<evidence type="ECO:0000256" key="2">
    <source>
        <dbReference type="ARBA" id="ARBA00022475"/>
    </source>
</evidence>
<evidence type="ECO:0000256" key="6">
    <source>
        <dbReference type="SAM" id="Phobius"/>
    </source>
</evidence>
<proteinExistence type="predicted"/>
<feature type="transmembrane region" description="Helical" evidence="6">
    <location>
        <begin position="331"/>
        <end position="351"/>
    </location>
</feature>
<feature type="transmembrane region" description="Helical" evidence="6">
    <location>
        <begin position="196"/>
        <end position="221"/>
    </location>
</feature>
<dbReference type="GO" id="GO:0016787">
    <property type="term" value="F:hydrolase activity"/>
    <property type="evidence" value="ECO:0007669"/>
    <property type="project" value="UniProtKB-KW"/>
</dbReference>
<name>C7QDJ0_CATAD</name>
<dbReference type="HOGENOM" id="CLU_028880_0_2_11"/>
<keyword evidence="5 6" id="KW-0472">Membrane</keyword>
<keyword evidence="4 6" id="KW-1133">Transmembrane helix</keyword>
<dbReference type="PANTHER" id="PTHR32196">
    <property type="entry name" value="ABC TRANSPORTER PERMEASE PROTEIN YPHD-RELATED-RELATED"/>
    <property type="match status" value="1"/>
</dbReference>
<evidence type="ECO:0000256" key="5">
    <source>
        <dbReference type="ARBA" id="ARBA00023136"/>
    </source>
</evidence>
<evidence type="ECO:0000256" key="4">
    <source>
        <dbReference type="ARBA" id="ARBA00022989"/>
    </source>
</evidence>
<evidence type="ECO:0000256" key="1">
    <source>
        <dbReference type="ARBA" id="ARBA00004651"/>
    </source>
</evidence>
<dbReference type="PANTHER" id="PTHR32196:SF72">
    <property type="entry name" value="RIBOSE IMPORT PERMEASE PROTEIN RBSC"/>
    <property type="match status" value="1"/>
</dbReference>
<dbReference type="Pfam" id="PF02653">
    <property type="entry name" value="BPD_transp_2"/>
    <property type="match status" value="1"/>
</dbReference>
<evidence type="ECO:0000256" key="3">
    <source>
        <dbReference type="ARBA" id="ARBA00022692"/>
    </source>
</evidence>
<feature type="transmembrane region" description="Helical" evidence="6">
    <location>
        <begin position="104"/>
        <end position="122"/>
    </location>
</feature>
<dbReference type="EC" id="3.6.3.17" evidence="7"/>
<feature type="transmembrane region" description="Helical" evidence="6">
    <location>
        <begin position="129"/>
        <end position="149"/>
    </location>
</feature>
<protein>
    <submittedName>
        <fullName evidence="7">Monosaccharide-transporting ATPase</fullName>
        <ecNumber evidence="7">3.6.3.17</ecNumber>
    </submittedName>
</protein>
<feature type="transmembrane region" description="Helical" evidence="6">
    <location>
        <begin position="250"/>
        <end position="270"/>
    </location>
</feature>
<dbReference type="CDD" id="cd06579">
    <property type="entry name" value="TM_PBP1_transp_AraH_like"/>
    <property type="match status" value="1"/>
</dbReference>
<accession>C7QDJ0</accession>
<dbReference type="OrthoDB" id="9808136at2"/>